<dbReference type="CDD" id="cd01343">
    <property type="entry name" value="PL1_Passenger_AT"/>
    <property type="match status" value="1"/>
</dbReference>
<accession>A0A1G8AH03</accession>
<dbReference type="Gene3D" id="2.160.20.20">
    <property type="match status" value="1"/>
</dbReference>
<dbReference type="AlphaFoldDB" id="A0A1G8AH03"/>
<dbReference type="OrthoDB" id="6056869at2"/>
<keyword evidence="5" id="KW-1185">Reference proteome</keyword>
<dbReference type="InterPro" id="IPR036709">
    <property type="entry name" value="Autotransporte_beta_dom_sf"/>
</dbReference>
<feature type="signal peptide" evidence="2">
    <location>
        <begin position="1"/>
        <end position="29"/>
    </location>
</feature>
<feature type="chain" id="PRO_5010230676" evidence="2">
    <location>
        <begin position="30"/>
        <end position="778"/>
    </location>
</feature>
<dbReference type="SUPFAM" id="SSF103515">
    <property type="entry name" value="Autotransporter"/>
    <property type="match status" value="1"/>
</dbReference>
<dbReference type="InterPro" id="IPR051551">
    <property type="entry name" value="Autotransporter_adhesion"/>
</dbReference>
<reference evidence="5" key="1">
    <citation type="submission" date="2016-10" db="EMBL/GenBank/DDBJ databases">
        <authorList>
            <person name="Varghese N."/>
            <person name="Submissions S."/>
        </authorList>
    </citation>
    <scope>NUCLEOTIDE SEQUENCE [LARGE SCALE GENOMIC DNA]</scope>
    <source>
        <strain evidence="5">ATCC 700689</strain>
    </source>
</reference>
<dbReference type="NCBIfam" id="TIGR01414">
    <property type="entry name" value="autotrans_barl"/>
    <property type="match status" value="1"/>
</dbReference>
<evidence type="ECO:0000256" key="1">
    <source>
        <dbReference type="ARBA" id="ARBA00022729"/>
    </source>
</evidence>
<dbReference type="Proteomes" id="UP000182894">
    <property type="component" value="Unassembled WGS sequence"/>
</dbReference>
<keyword evidence="1 2" id="KW-0732">Signal</keyword>
<dbReference type="InterPro" id="IPR011050">
    <property type="entry name" value="Pectin_lyase_fold/virulence"/>
</dbReference>
<dbReference type="PANTHER" id="PTHR35037:SF7">
    <property type="entry name" value="AUTOTRANSPORTER"/>
    <property type="match status" value="1"/>
</dbReference>
<evidence type="ECO:0000256" key="2">
    <source>
        <dbReference type="SAM" id="SignalP"/>
    </source>
</evidence>
<dbReference type="InterPro" id="IPR012332">
    <property type="entry name" value="Autotransporter_pectin_lyase_C"/>
</dbReference>
<dbReference type="InterPro" id="IPR004899">
    <property type="entry name" value="Pertactin_central"/>
</dbReference>
<dbReference type="EMBL" id="FNCO01000005">
    <property type="protein sequence ID" value="SDH20285.1"/>
    <property type="molecule type" value="Genomic_DNA"/>
</dbReference>
<dbReference type="InterPro" id="IPR006315">
    <property type="entry name" value="OM_autotransptr_brl_dom"/>
</dbReference>
<dbReference type="Gene3D" id="2.40.128.130">
    <property type="entry name" value="Autotransporter beta-domain"/>
    <property type="match status" value="1"/>
</dbReference>
<proteinExistence type="predicted"/>
<feature type="domain" description="Autotransporter" evidence="3">
    <location>
        <begin position="509"/>
        <end position="778"/>
    </location>
</feature>
<evidence type="ECO:0000313" key="4">
    <source>
        <dbReference type="EMBL" id="SDH20285.1"/>
    </source>
</evidence>
<sequence>MSGSLVCVSRIFKPSSFLSLALCVSAAHAANVNPGDSAVVSPGDAVDSWSLGSGSSLTVNGAQTQAINAINGPVTVTINPGSSTQAIIADEGSVVTISDSNVSAVPGQTFGMAITGSSVALTNTNVSNANSIGISGAQDGTTNIGSRFSIIGGTVSGGLVGITLSEQSTLDMEGTQVTGTGATSYGVRAFGSDMTLRNSTISGGLNGIVFRGTGTTTRVGTTNLDGTHVEGQSGAAILLDGRGEPVEVNLNLLNGTTLTGGNGNALEVTDSGIANVRIENSAIVGDVQITNDSTANLAVNQGSLTGDIVVDGTSQGALALQNQATFTGNLINVDNVAIGDQSTWNMVASNTVGSLAMSGGAVKFGGADQFYQLNVANLSGNGTFIMDVDYATNQHDTLNVTGTATGSHTLLIAGSGVDPVSPQQLTVVQTAAGDATFALAGGRAVDVGTFSYDLASVSNGSGGTDWFLDPASKTISPGTASALALFNTAPTVWYGELTSLRSRMGELRLNKGDTGVWMRTYGNKYDVSQSSGLGYKQTQYGFSLGADAPLPVGDGQWLVGVLAGQSNSSLDLSRGTSGSVKSYYAGVYTTWLDQDSGYYFDGVLKFNRFRNDAKVSMSDGTRAKGDYDNSGAGGSLEFGRHIKLDDGYFVEPFTQLSAVVIQGKSFTLDNDMQADGDRSRSLLGKAGVTVGRNFALDNGSVLQPYVKVAGAHEFAKSNRVAVNDNTFNNDLSGSRAELGAGVAVAFSQNLQMHADFDYANGENIEQPLGANLGVRYSW</sequence>
<dbReference type="InterPro" id="IPR005546">
    <property type="entry name" value="Autotransporte_beta"/>
</dbReference>
<dbReference type="Pfam" id="PF03212">
    <property type="entry name" value="Pertactin"/>
    <property type="match status" value="1"/>
</dbReference>
<dbReference type="RefSeq" id="WP_083370663.1">
    <property type="nucleotide sequence ID" value="NZ_FNCO01000005.1"/>
</dbReference>
<dbReference type="SUPFAM" id="SSF51126">
    <property type="entry name" value="Pectin lyase-like"/>
    <property type="match status" value="1"/>
</dbReference>
<name>A0A1G8AH03_9PSED</name>
<dbReference type="GO" id="GO:0019867">
    <property type="term" value="C:outer membrane"/>
    <property type="evidence" value="ECO:0007669"/>
    <property type="project" value="InterPro"/>
</dbReference>
<dbReference type="SMART" id="SM00869">
    <property type="entry name" value="Autotransporter"/>
    <property type="match status" value="1"/>
</dbReference>
<evidence type="ECO:0000259" key="3">
    <source>
        <dbReference type="PROSITE" id="PS51208"/>
    </source>
</evidence>
<dbReference type="PANTHER" id="PTHR35037">
    <property type="entry name" value="C-TERMINAL REGION OF AIDA-LIKE PROTEIN"/>
    <property type="match status" value="1"/>
</dbReference>
<gene>
    <name evidence="4" type="ORF">SAMN05216605_10552</name>
</gene>
<evidence type="ECO:0000313" key="5">
    <source>
        <dbReference type="Proteomes" id="UP000182894"/>
    </source>
</evidence>
<dbReference type="PRINTS" id="PR01484">
    <property type="entry name" value="PRTACTNFAMLY"/>
</dbReference>
<organism evidence="4 5">
    <name type="scientific">Pseudomonas abietaniphila</name>
    <dbReference type="NCBI Taxonomy" id="89065"/>
    <lineage>
        <taxon>Bacteria</taxon>
        <taxon>Pseudomonadati</taxon>
        <taxon>Pseudomonadota</taxon>
        <taxon>Gammaproteobacteria</taxon>
        <taxon>Pseudomonadales</taxon>
        <taxon>Pseudomonadaceae</taxon>
        <taxon>Pseudomonas</taxon>
    </lineage>
</organism>
<dbReference type="Pfam" id="PF03797">
    <property type="entry name" value="Autotransporter"/>
    <property type="match status" value="1"/>
</dbReference>
<dbReference type="STRING" id="89065.SAMN05216605_10552"/>
<dbReference type="PROSITE" id="PS51208">
    <property type="entry name" value="AUTOTRANSPORTER"/>
    <property type="match status" value="1"/>
</dbReference>
<dbReference type="InterPro" id="IPR003991">
    <property type="entry name" value="Pertactin_virulence_factor"/>
</dbReference>
<protein>
    <submittedName>
        <fullName evidence="4">Outer membrane autotransporter barrel domain-containing protein</fullName>
    </submittedName>
</protein>